<evidence type="ECO:0000313" key="1">
    <source>
        <dbReference type="EMBL" id="MFJ1467182.1"/>
    </source>
</evidence>
<organism evidence="1 2">
    <name type="scientific">Massilia orientalis</name>
    <dbReference type="NCBI Taxonomy" id="3050128"/>
    <lineage>
        <taxon>Bacteria</taxon>
        <taxon>Pseudomonadati</taxon>
        <taxon>Pseudomonadota</taxon>
        <taxon>Betaproteobacteria</taxon>
        <taxon>Burkholderiales</taxon>
        <taxon>Oxalobacteraceae</taxon>
        <taxon>Telluria group</taxon>
        <taxon>Massilia</taxon>
    </lineage>
</organism>
<sequence length="420" mass="45113">MPLFLAQMPVASQLPPSLPSPSSVSAPARPAATPTFDDAYARARALANDGQPELALAAYDALLARSPGNVDVLLGRGIVYARLGRWQEAERDLRAAATASPTYADVWSALGNTYAWSDQPEQAVDAYTRLIALQPRDAAAYVARGRVLRALGRNAEARMDLDKAKALGGGAVFDALAAALQPRAGNPDATIAAGYTWAASLSSSWTDVGTGPRWNDQVAGIRHYTKAGSLGVETLRAHRFGLHDYAWALDGYANLWSGAYANLRYQRGAAARLFPANSGRAELYQSLGKGWEASVSDDVLGFAARVNIYGVSIAKYTGDWYVQLRHQNIVSAGSHGTGERLLARWYYAGDADTYAEATVNSGRSDDPLSLVGGQSRSGGGSATWVRYWTPQWGTRVGASFSRARGADNQRGVTFSLYRRW</sequence>
<proteinExistence type="predicted"/>
<dbReference type="Proteomes" id="UP001168096">
    <property type="component" value="Unassembled WGS sequence"/>
</dbReference>
<dbReference type="EMBL" id="JASNRB020000003">
    <property type="protein sequence ID" value="MFJ1467182.1"/>
    <property type="molecule type" value="Genomic_DNA"/>
</dbReference>
<gene>
    <name evidence="1" type="ORF">QPK29_005615</name>
</gene>
<reference evidence="1" key="1">
    <citation type="submission" date="2024-11" db="EMBL/GenBank/DDBJ databases">
        <title>Description of Massilia orientalis sp. nov., isolated from rhizosphere soil of Ageratina adenophora.</title>
        <authorList>
            <person name="Wang Y."/>
        </authorList>
    </citation>
    <scope>NUCLEOTIDE SEQUENCE</scope>
    <source>
        <strain evidence="1">YIM B02787</strain>
    </source>
</reference>
<comment type="caution">
    <text evidence="1">The sequence shown here is derived from an EMBL/GenBank/DDBJ whole genome shotgun (WGS) entry which is preliminary data.</text>
</comment>
<accession>A0ACC7M568</accession>
<keyword evidence="2" id="KW-1185">Reference proteome</keyword>
<protein>
    <submittedName>
        <fullName evidence="1">YaiO family outer membrane beta-barrel protein</fullName>
    </submittedName>
</protein>
<name>A0ACC7M568_9BURK</name>
<evidence type="ECO:0000313" key="2">
    <source>
        <dbReference type="Proteomes" id="UP001168096"/>
    </source>
</evidence>